<keyword evidence="2" id="KW-1185">Reference proteome</keyword>
<name>A0ABX1Y7C2_9BACL</name>
<evidence type="ECO:0000313" key="2">
    <source>
        <dbReference type="Proteomes" id="UP000616779"/>
    </source>
</evidence>
<sequence>MILILKTPLMYNLFFLDYELSITPVKTKIKYQFMIFVIYIEMIPISIITDKVVLKADEGGVWGDPFESLTIDRGSVVVSEYGGSKENADEDDYNLLTGEYITRRTDDQGNLKITKGKDFNLNDM</sequence>
<comment type="caution">
    <text evidence="1">The sequence shown here is derived from an EMBL/GenBank/DDBJ whole genome shotgun (WGS) entry which is preliminary data.</text>
</comment>
<dbReference type="EMBL" id="WHOA01000235">
    <property type="protein sequence ID" value="NOU75875.1"/>
    <property type="molecule type" value="Genomic_DNA"/>
</dbReference>
<organism evidence="1 2">
    <name type="scientific">Paenibacillus phytorum</name>
    <dbReference type="NCBI Taxonomy" id="2654977"/>
    <lineage>
        <taxon>Bacteria</taxon>
        <taxon>Bacillati</taxon>
        <taxon>Bacillota</taxon>
        <taxon>Bacilli</taxon>
        <taxon>Bacillales</taxon>
        <taxon>Paenibacillaceae</taxon>
        <taxon>Paenibacillus</taxon>
    </lineage>
</organism>
<evidence type="ECO:0000313" key="1">
    <source>
        <dbReference type="EMBL" id="NOU75875.1"/>
    </source>
</evidence>
<gene>
    <name evidence="1" type="ORF">GC098_31740</name>
</gene>
<reference evidence="1 2" key="1">
    <citation type="submission" date="2019-10" db="EMBL/GenBank/DDBJ databases">
        <title>Description of Paenibacillus terrestris sp. nov.</title>
        <authorList>
            <person name="Carlier A."/>
            <person name="Qi S."/>
        </authorList>
    </citation>
    <scope>NUCLEOTIDE SEQUENCE [LARGE SCALE GENOMIC DNA]</scope>
    <source>
        <strain evidence="1 2">LMG 31458</strain>
    </source>
</reference>
<protein>
    <submittedName>
        <fullName evidence="1">Uncharacterized protein</fullName>
    </submittedName>
</protein>
<proteinExistence type="predicted"/>
<accession>A0ABX1Y7C2</accession>
<dbReference type="Proteomes" id="UP000616779">
    <property type="component" value="Unassembled WGS sequence"/>
</dbReference>